<dbReference type="Proteomes" id="UP001154312">
    <property type="component" value="Unassembled WGS sequence"/>
</dbReference>
<dbReference type="SUPFAM" id="SSF51395">
    <property type="entry name" value="FMN-linked oxidoreductases"/>
    <property type="match status" value="1"/>
</dbReference>
<dbReference type="GO" id="GO:0006537">
    <property type="term" value="P:glutamate biosynthetic process"/>
    <property type="evidence" value="ECO:0007669"/>
    <property type="project" value="InterPro"/>
</dbReference>
<organism evidence="4 5">
    <name type="scientific">Pelotomaculum isophthalicicum JI</name>
    <dbReference type="NCBI Taxonomy" id="947010"/>
    <lineage>
        <taxon>Bacteria</taxon>
        <taxon>Bacillati</taxon>
        <taxon>Bacillota</taxon>
        <taxon>Clostridia</taxon>
        <taxon>Eubacteriales</taxon>
        <taxon>Desulfotomaculaceae</taxon>
        <taxon>Pelotomaculum</taxon>
    </lineage>
</organism>
<keyword evidence="5" id="KW-1185">Reference proteome</keyword>
<dbReference type="InterPro" id="IPR024188">
    <property type="entry name" value="GltB"/>
</dbReference>
<dbReference type="InterPro" id="IPR002932">
    <property type="entry name" value="Glu_synthdom"/>
</dbReference>
<dbReference type="Gene3D" id="3.20.20.70">
    <property type="entry name" value="Aldolase class I"/>
    <property type="match status" value="1"/>
</dbReference>
<name>A0A9X4H1Y8_9FIRM</name>
<dbReference type="PIRSF" id="PIRSF006429">
    <property type="entry name" value="GOGAT_lg_2"/>
    <property type="match status" value="1"/>
</dbReference>
<evidence type="ECO:0000313" key="5">
    <source>
        <dbReference type="Proteomes" id="UP001154312"/>
    </source>
</evidence>
<accession>A0A9X4H1Y8</accession>
<dbReference type="RefSeq" id="WP_277443784.1">
    <property type="nucleotide sequence ID" value="NZ_JAKOAV010000014.1"/>
</dbReference>
<dbReference type="GO" id="GO:0015930">
    <property type="term" value="F:glutamate synthase activity"/>
    <property type="evidence" value="ECO:0007669"/>
    <property type="project" value="InterPro"/>
</dbReference>
<dbReference type="Pfam" id="PF01645">
    <property type="entry name" value="Glu_synthase"/>
    <property type="match status" value="1"/>
</dbReference>
<comment type="caution">
    <text evidence="4">The sequence shown here is derived from an EMBL/GenBank/DDBJ whole genome shotgun (WGS) entry which is preliminary data.</text>
</comment>
<sequence>MFAWLTRKITNAVSDSMMSRMLQDPYTENMYSMFPIANKIGFRNIVEASMRAESGKPIERPLGSPVVLSPWEKLLFNPVHLFKMPTQDGVGIHTGVTIGPKAKKPLHLEIPIIISGMSYGGALSLKAKVALARGASMAGTATNSGEAPLVEEERKEARYFIGQYNRGGWMNTPEQLAQLDAIEIQLGQGAQAAAPMRTESTQIGKELRMAQNLKPGEDAVIHSRLKDVNSPQDFIKLVGNLRKDYGVPVGLKFAATHHLEKELDIAVEAGVDYIVIDGSEAGTHGGPTILQDDVGLPTLHALSRAIKHLDKLGARDYTSVIAAGGLVNPGHFLKAMALGANAVYIGSIALIAMLQTQMNKALPFEPAPQVPLYLGKFKEDLNVEKAAEHLAKFLKSCVEEMKSAAYALGKTDLAQFTRDDMVCVDKDLAWFLDLDFAGFSHEEQQLAREIYHTMPDWLADRDEELESPAVRNIH</sequence>
<dbReference type="PANTHER" id="PTHR43819">
    <property type="entry name" value="ARCHAEAL-TYPE GLUTAMATE SYNTHASE [NADPH]"/>
    <property type="match status" value="1"/>
</dbReference>
<evidence type="ECO:0000313" key="4">
    <source>
        <dbReference type="EMBL" id="MDF9408460.1"/>
    </source>
</evidence>
<feature type="domain" description="Glutamate synthase" evidence="3">
    <location>
        <begin position="101"/>
        <end position="410"/>
    </location>
</feature>
<dbReference type="InterPro" id="IPR013785">
    <property type="entry name" value="Aldolase_TIM"/>
</dbReference>
<proteinExistence type="inferred from homology"/>
<evidence type="ECO:0000256" key="1">
    <source>
        <dbReference type="ARBA" id="ARBA00009716"/>
    </source>
</evidence>
<evidence type="ECO:0000256" key="2">
    <source>
        <dbReference type="PIRNR" id="PIRNR006429"/>
    </source>
</evidence>
<protein>
    <submittedName>
        <fullName evidence="4">FMN-binding glutamate synthase family protein</fullName>
    </submittedName>
</protein>
<dbReference type="EMBL" id="JAKOAV010000014">
    <property type="protein sequence ID" value="MDF9408460.1"/>
    <property type="molecule type" value="Genomic_DNA"/>
</dbReference>
<gene>
    <name evidence="4" type="ORF">L7E55_08830</name>
</gene>
<evidence type="ECO:0000259" key="3">
    <source>
        <dbReference type="Pfam" id="PF01645"/>
    </source>
</evidence>
<dbReference type="PANTHER" id="PTHR43819:SF1">
    <property type="entry name" value="ARCHAEAL-TYPE GLUTAMATE SYNTHASE [NADPH]"/>
    <property type="match status" value="1"/>
</dbReference>
<dbReference type="CDD" id="cd02808">
    <property type="entry name" value="GltS_FMN"/>
    <property type="match status" value="1"/>
</dbReference>
<comment type="similarity">
    <text evidence="1 2">Belongs to the glutamate synthase family.</text>
</comment>
<dbReference type="AlphaFoldDB" id="A0A9X4H1Y8"/>
<reference evidence="4" key="1">
    <citation type="submission" date="2022-02" db="EMBL/GenBank/DDBJ databases">
        <authorList>
            <person name="Leng L."/>
        </authorList>
    </citation>
    <scope>NUCLEOTIDE SEQUENCE</scope>
    <source>
        <strain evidence="4">JI</strain>
    </source>
</reference>